<proteinExistence type="predicted"/>
<gene>
    <name evidence="1" type="ORF">KCMC57_07460</name>
</gene>
<protein>
    <submittedName>
        <fullName evidence="1">Uncharacterized protein</fullName>
    </submittedName>
</protein>
<organism evidence="1">
    <name type="scientific">Kitasatospora sp. CMC57</name>
    <dbReference type="NCBI Taxonomy" id="3231513"/>
    <lineage>
        <taxon>Bacteria</taxon>
        <taxon>Bacillati</taxon>
        <taxon>Actinomycetota</taxon>
        <taxon>Actinomycetes</taxon>
        <taxon>Kitasatosporales</taxon>
        <taxon>Streptomycetaceae</taxon>
        <taxon>Kitasatospora</taxon>
    </lineage>
</organism>
<name>A0AB33JSK3_9ACTN</name>
<sequence length="59" mass="6368">MILDERAFMVLISLAGAGIPLGEAERERGAAVIGWLAVSRTLRAGLAADKREPRMIFEA</sequence>
<accession>A0AB33JSK3</accession>
<dbReference type="AlphaFoldDB" id="A0AB33JSK3"/>
<reference evidence="1" key="1">
    <citation type="submission" date="2024-07" db="EMBL/GenBank/DDBJ databases">
        <title>Complete genome sequences of cellulolytic bacteria, Kitasatospora sp. CMC57 and Streptomyces sp. CMC78, isolated from Japanese agricultural soil.</title>
        <authorList>
            <person name="Hashimoto T."/>
            <person name="Ito M."/>
            <person name="Iwamoto M."/>
            <person name="Fukahori D."/>
            <person name="Shoda T."/>
            <person name="Sakoda M."/>
            <person name="Morohoshi T."/>
            <person name="Mitsuboshi M."/>
            <person name="Nishizawa T."/>
        </authorList>
    </citation>
    <scope>NUCLEOTIDE SEQUENCE</scope>
    <source>
        <strain evidence="1">CMC57</strain>
    </source>
</reference>
<evidence type="ECO:0000313" key="1">
    <source>
        <dbReference type="EMBL" id="BFP44378.1"/>
    </source>
</evidence>
<dbReference type="EMBL" id="AP035881">
    <property type="protein sequence ID" value="BFP44378.1"/>
    <property type="molecule type" value="Genomic_DNA"/>
</dbReference>